<evidence type="ECO:0000256" key="7">
    <source>
        <dbReference type="ARBA" id="ARBA00022801"/>
    </source>
</evidence>
<reference evidence="13" key="1">
    <citation type="journal article" date="2015" name="Nature">
        <title>Complex archaea that bridge the gap between prokaryotes and eukaryotes.</title>
        <authorList>
            <person name="Spang A."/>
            <person name="Saw J.H."/>
            <person name="Jorgensen S.L."/>
            <person name="Zaremba-Niedzwiedzka K."/>
            <person name="Martijn J."/>
            <person name="Lind A.E."/>
            <person name="van Eijk R."/>
            <person name="Schleper C."/>
            <person name="Guy L."/>
            <person name="Ettema T.J."/>
        </authorList>
    </citation>
    <scope>NUCLEOTIDE SEQUENCE</scope>
</reference>
<keyword evidence="6" id="KW-0227">DNA damage</keyword>
<feature type="domain" description="Nudix hydrolase" evidence="12">
    <location>
        <begin position="9"/>
        <end position="135"/>
    </location>
</feature>
<dbReference type="Pfam" id="PF02581">
    <property type="entry name" value="TMP-TENI"/>
    <property type="match status" value="1"/>
</dbReference>
<keyword evidence="3" id="KW-0515">Mutator protein</keyword>
<dbReference type="SUPFAM" id="SSF55811">
    <property type="entry name" value="Nudix"/>
    <property type="match status" value="1"/>
</dbReference>
<dbReference type="GO" id="GO:0006281">
    <property type="term" value="P:DNA repair"/>
    <property type="evidence" value="ECO:0007669"/>
    <property type="project" value="UniProtKB-KW"/>
</dbReference>
<evidence type="ECO:0000256" key="11">
    <source>
        <dbReference type="ARBA" id="ARBA00038905"/>
    </source>
</evidence>
<dbReference type="PRINTS" id="PR00502">
    <property type="entry name" value="NUDIXFAMILY"/>
</dbReference>
<organism evidence="13">
    <name type="scientific">marine sediment metagenome</name>
    <dbReference type="NCBI Taxonomy" id="412755"/>
    <lineage>
        <taxon>unclassified sequences</taxon>
        <taxon>metagenomes</taxon>
        <taxon>ecological metagenomes</taxon>
    </lineage>
</organism>
<evidence type="ECO:0000256" key="10">
    <source>
        <dbReference type="ARBA" id="ARBA00035861"/>
    </source>
</evidence>
<comment type="caution">
    <text evidence="13">The sequence shown here is derived from an EMBL/GenBank/DDBJ whole genome shotgun (WGS) entry which is preliminary data.</text>
</comment>
<dbReference type="Pfam" id="PF14815">
    <property type="entry name" value="NUDIX_4"/>
    <property type="match status" value="1"/>
</dbReference>
<dbReference type="EMBL" id="LAZR01000019">
    <property type="protein sequence ID" value="KKO05405.1"/>
    <property type="molecule type" value="Genomic_DNA"/>
</dbReference>
<dbReference type="GO" id="GO:0006260">
    <property type="term" value="P:DNA replication"/>
    <property type="evidence" value="ECO:0007669"/>
    <property type="project" value="UniProtKB-KW"/>
</dbReference>
<dbReference type="NCBIfam" id="TIGR00586">
    <property type="entry name" value="mutt"/>
    <property type="match status" value="1"/>
</dbReference>
<dbReference type="InterPro" id="IPR013785">
    <property type="entry name" value="Aldolase_TIM"/>
</dbReference>
<evidence type="ECO:0000256" key="9">
    <source>
        <dbReference type="ARBA" id="ARBA00023204"/>
    </source>
</evidence>
<dbReference type="InterPro" id="IPR020476">
    <property type="entry name" value="Nudix_hydrolase"/>
</dbReference>
<dbReference type="Gene3D" id="3.90.79.10">
    <property type="entry name" value="Nucleoside Triphosphate Pyrophosphohydrolase"/>
    <property type="match status" value="1"/>
</dbReference>
<dbReference type="PRINTS" id="PR01401">
    <property type="entry name" value="MUTATORMUTT"/>
</dbReference>
<dbReference type="CDD" id="cd03425">
    <property type="entry name" value="NUDIX_MutT_NudA_like"/>
    <property type="match status" value="1"/>
</dbReference>
<keyword evidence="8" id="KW-0460">Magnesium</keyword>
<dbReference type="InterPro" id="IPR022998">
    <property type="entry name" value="ThiamineP_synth_TenI"/>
</dbReference>
<dbReference type="Gene3D" id="3.20.20.70">
    <property type="entry name" value="Aldolase class I"/>
    <property type="match status" value="1"/>
</dbReference>
<protein>
    <recommendedName>
        <fullName evidence="11">8-oxo-dGTP diphosphatase</fullName>
        <ecNumber evidence="11">3.6.1.55</ecNumber>
    </recommendedName>
</protein>
<dbReference type="GO" id="GO:0044716">
    <property type="term" value="F:8-oxo-GDP phosphatase activity"/>
    <property type="evidence" value="ECO:0007669"/>
    <property type="project" value="TreeGrafter"/>
</dbReference>
<comment type="cofactor">
    <cofactor evidence="1">
        <name>Mg(2+)</name>
        <dbReference type="ChEBI" id="CHEBI:18420"/>
    </cofactor>
</comment>
<dbReference type="FunFam" id="3.90.79.10:FF:000014">
    <property type="entry name" value="8-oxo-dGTP diphosphatase MutT"/>
    <property type="match status" value="1"/>
</dbReference>
<dbReference type="NCBIfam" id="NF006530">
    <property type="entry name" value="PRK08999.1"/>
    <property type="match status" value="1"/>
</dbReference>
<dbReference type="GO" id="GO:0009228">
    <property type="term" value="P:thiamine biosynthetic process"/>
    <property type="evidence" value="ECO:0007669"/>
    <property type="project" value="UniProtKB-KW"/>
</dbReference>
<dbReference type="GO" id="GO:0008413">
    <property type="term" value="F:8-oxo-7,8-dihydroguanosine triphosphate pyrophosphatase activity"/>
    <property type="evidence" value="ECO:0007669"/>
    <property type="project" value="InterPro"/>
</dbReference>
<evidence type="ECO:0000313" key="13">
    <source>
        <dbReference type="EMBL" id="KKO05405.1"/>
    </source>
</evidence>
<keyword evidence="7" id="KW-0378">Hydrolase</keyword>
<evidence type="ECO:0000256" key="2">
    <source>
        <dbReference type="ARBA" id="ARBA00005582"/>
    </source>
</evidence>
<dbReference type="EC" id="3.6.1.55" evidence="11"/>
<name>A0A0F9VMY3_9ZZZZ</name>
<evidence type="ECO:0000256" key="3">
    <source>
        <dbReference type="ARBA" id="ARBA00022457"/>
    </source>
</evidence>
<evidence type="ECO:0000256" key="6">
    <source>
        <dbReference type="ARBA" id="ARBA00022763"/>
    </source>
</evidence>
<proteinExistence type="inferred from homology"/>
<dbReference type="AlphaFoldDB" id="A0A0F9VMY3"/>
<dbReference type="InterPro" id="IPR003561">
    <property type="entry name" value="Mutator_MutT"/>
</dbReference>
<evidence type="ECO:0000256" key="8">
    <source>
        <dbReference type="ARBA" id="ARBA00022842"/>
    </source>
</evidence>
<keyword evidence="5" id="KW-0479">Metal-binding</keyword>
<comment type="similarity">
    <text evidence="2">Belongs to the Nudix hydrolase family.</text>
</comment>
<evidence type="ECO:0000259" key="12">
    <source>
        <dbReference type="PROSITE" id="PS51462"/>
    </source>
</evidence>
<dbReference type="GO" id="GO:0044715">
    <property type="term" value="F:8-oxo-dGDP phosphatase activity"/>
    <property type="evidence" value="ECO:0007669"/>
    <property type="project" value="TreeGrafter"/>
</dbReference>
<dbReference type="GO" id="GO:0035539">
    <property type="term" value="F:8-oxo-7,8-dihydrodeoxyguanosine triphosphate pyrophosphatase activity"/>
    <property type="evidence" value="ECO:0007669"/>
    <property type="project" value="UniProtKB-EC"/>
</dbReference>
<accession>A0A0F9VMY3</accession>
<dbReference type="InterPro" id="IPR029119">
    <property type="entry name" value="MutY_C"/>
</dbReference>
<comment type="catalytic activity">
    <reaction evidence="10">
        <text>8-oxo-dGTP + H2O = 8-oxo-dGMP + diphosphate + H(+)</text>
        <dbReference type="Rhea" id="RHEA:31575"/>
        <dbReference type="ChEBI" id="CHEBI:15377"/>
        <dbReference type="ChEBI" id="CHEBI:15378"/>
        <dbReference type="ChEBI" id="CHEBI:33019"/>
        <dbReference type="ChEBI" id="CHEBI:63224"/>
        <dbReference type="ChEBI" id="CHEBI:77896"/>
        <dbReference type="EC" id="3.6.1.55"/>
    </reaction>
</comment>
<dbReference type="InterPro" id="IPR036206">
    <property type="entry name" value="ThiamineP_synth_sf"/>
</dbReference>
<dbReference type="InterPro" id="IPR000086">
    <property type="entry name" value="NUDIX_hydrolase_dom"/>
</dbReference>
<evidence type="ECO:0000256" key="4">
    <source>
        <dbReference type="ARBA" id="ARBA00022705"/>
    </source>
</evidence>
<dbReference type="InterPro" id="IPR015797">
    <property type="entry name" value="NUDIX_hydrolase-like_dom_sf"/>
</dbReference>
<dbReference type="SUPFAM" id="SSF51391">
    <property type="entry name" value="Thiamin phosphate synthase"/>
    <property type="match status" value="1"/>
</dbReference>
<dbReference type="PANTHER" id="PTHR47707:SF1">
    <property type="entry name" value="NUDIX HYDROLASE FAMILY PROTEIN"/>
    <property type="match status" value="1"/>
</dbReference>
<keyword evidence="4" id="KW-0235">DNA replication</keyword>
<dbReference type="GO" id="GO:0046872">
    <property type="term" value="F:metal ion binding"/>
    <property type="evidence" value="ECO:0007669"/>
    <property type="project" value="UniProtKB-KW"/>
</dbReference>
<evidence type="ECO:0000256" key="1">
    <source>
        <dbReference type="ARBA" id="ARBA00001946"/>
    </source>
</evidence>
<sequence length="327" mass="35560">MTRHDGVKRIHVAVGVILDAHGQVLVAKRADQQHLGGLWEFPGGKVEVGETVQQALSRELKEEIAINVTQSRPLCRIEHNYPDKAVLLDVWIVDRFTGTPTGLENQPLRWLPTSQLDTKEFPQANRLIIRRLQLRDMLAIVNIPAPPSTPIRVAGDTLLRLRCQHKNHYQDYLSAAHKMLPELAHTSAGVIVDLSATDINADGRIRDDLLALPGCKGLHAHGGLLGCLSARPVPEHLLFGVSCHSREDLVLAAALDADYALLSPVKATASHPGTAPLGWNTFADMVRESTVPVYALGGMQTPDLIIARASGARGIAGISLFSCDTMR</sequence>
<keyword evidence="9" id="KW-0234">DNA repair</keyword>
<dbReference type="PANTHER" id="PTHR47707">
    <property type="entry name" value="8-OXO-DGTP DIPHOSPHATASE"/>
    <property type="match status" value="1"/>
</dbReference>
<dbReference type="InterPro" id="IPR047127">
    <property type="entry name" value="MutT-like"/>
</dbReference>
<gene>
    <name evidence="13" type="ORF">LCGC14_0076760</name>
</gene>
<dbReference type="PROSITE" id="PS51462">
    <property type="entry name" value="NUDIX"/>
    <property type="match status" value="1"/>
</dbReference>
<evidence type="ECO:0000256" key="5">
    <source>
        <dbReference type="ARBA" id="ARBA00022723"/>
    </source>
</evidence>